<evidence type="ECO:0008006" key="3">
    <source>
        <dbReference type="Google" id="ProtNLM"/>
    </source>
</evidence>
<protein>
    <recommendedName>
        <fullName evidence="3">Normocyte-binding protein</fullName>
    </recommendedName>
</protein>
<organism evidence="1 2">
    <name type="scientific">Clostridium saccharobutylicum</name>
    <dbReference type="NCBI Taxonomy" id="169679"/>
    <lineage>
        <taxon>Bacteria</taxon>
        <taxon>Bacillati</taxon>
        <taxon>Bacillota</taxon>
        <taxon>Clostridia</taxon>
        <taxon>Eubacteriales</taxon>
        <taxon>Clostridiaceae</taxon>
        <taxon>Clostridium</taxon>
    </lineage>
</organism>
<dbReference type="STRING" id="169679.CSACC_37870"/>
<gene>
    <name evidence="1" type="ORF">CLOSAC_03810</name>
</gene>
<dbReference type="EMBL" id="LZYZ01000001">
    <property type="protein sequence ID" value="OOM16110.1"/>
    <property type="molecule type" value="Genomic_DNA"/>
</dbReference>
<accession>A0A1S8NI45</accession>
<dbReference type="Proteomes" id="UP000191154">
    <property type="component" value="Unassembled WGS sequence"/>
</dbReference>
<reference evidence="1 2" key="1">
    <citation type="submission" date="2016-05" db="EMBL/GenBank/DDBJ databases">
        <title>Microbial solvent formation.</title>
        <authorList>
            <person name="Poehlein A."/>
            <person name="Montoya Solano J.D."/>
            <person name="Flitsch S."/>
            <person name="Krabben P."/>
            <person name="Duerre P."/>
            <person name="Daniel R."/>
        </authorList>
    </citation>
    <scope>NUCLEOTIDE SEQUENCE [LARGE SCALE GENOMIC DNA]</scope>
    <source>
        <strain evidence="1 2">L1-8</strain>
    </source>
</reference>
<proteinExistence type="predicted"/>
<dbReference type="RefSeq" id="WP_077863860.1">
    <property type="nucleotide sequence ID" value="NZ_LZYZ01000001.1"/>
</dbReference>
<name>A0A1S8NI45_CLOSA</name>
<evidence type="ECO:0000313" key="2">
    <source>
        <dbReference type="Proteomes" id="UP000191154"/>
    </source>
</evidence>
<sequence length="221" mass="25936">MNLHEIDLRKLYRIWKADLGSFQGFFRSTSFVSLQTYDDFILEGECKNGTSIEYYREDCGKKFNKEVLNNIIENCNENNFLIIDLPINEILDLALILNNEYLIKPILNINLLFHPFGIVGNNDNINKLINNGFKLKKLNANKFVMLIPYDRYDEKLNTTKLCDKLNNQYGIGEDDLPYVSLLKELNYSKVIVFTKEKVKEDINDYINFISKDIRVEIIRVK</sequence>
<evidence type="ECO:0000313" key="1">
    <source>
        <dbReference type="EMBL" id="OOM16110.1"/>
    </source>
</evidence>
<dbReference type="AlphaFoldDB" id="A0A1S8NI45"/>
<comment type="caution">
    <text evidence="1">The sequence shown here is derived from an EMBL/GenBank/DDBJ whole genome shotgun (WGS) entry which is preliminary data.</text>
</comment>